<accession>A0A4Y1RKM3</accession>
<dbReference type="Gene3D" id="3.10.50.40">
    <property type="match status" value="1"/>
</dbReference>
<dbReference type="GO" id="GO:0003755">
    <property type="term" value="F:peptidyl-prolyl cis-trans isomerase activity"/>
    <property type="evidence" value="ECO:0007669"/>
    <property type="project" value="UniProtKB-KW"/>
</dbReference>
<evidence type="ECO:0000259" key="6">
    <source>
        <dbReference type="PROSITE" id="PS50059"/>
    </source>
</evidence>
<name>A0A4Y1RKM3_PRUDU</name>
<protein>
    <recommendedName>
        <fullName evidence="2 5">peptidylprolyl isomerase</fullName>
        <ecNumber evidence="2 5">5.2.1.8</ecNumber>
    </recommendedName>
</protein>
<dbReference type="AlphaFoldDB" id="A0A4Y1RKM3"/>
<dbReference type="Pfam" id="PF00254">
    <property type="entry name" value="FKBP_C"/>
    <property type="match status" value="1"/>
</dbReference>
<proteinExistence type="predicted"/>
<keyword evidence="4 5" id="KW-0413">Isomerase</keyword>
<feature type="non-terminal residue" evidence="7">
    <location>
        <position position="1"/>
    </location>
</feature>
<evidence type="ECO:0000256" key="4">
    <source>
        <dbReference type="ARBA" id="ARBA00023235"/>
    </source>
</evidence>
<feature type="domain" description="PPIase FKBP-type" evidence="6">
    <location>
        <begin position="163"/>
        <end position="286"/>
    </location>
</feature>
<comment type="catalytic activity">
    <reaction evidence="1 5">
        <text>[protein]-peptidylproline (omega=180) = [protein]-peptidylproline (omega=0)</text>
        <dbReference type="Rhea" id="RHEA:16237"/>
        <dbReference type="Rhea" id="RHEA-COMP:10747"/>
        <dbReference type="Rhea" id="RHEA-COMP:10748"/>
        <dbReference type="ChEBI" id="CHEBI:83833"/>
        <dbReference type="ChEBI" id="CHEBI:83834"/>
        <dbReference type="EC" id="5.2.1.8"/>
    </reaction>
</comment>
<evidence type="ECO:0000313" key="7">
    <source>
        <dbReference type="EMBL" id="BBH04427.1"/>
    </source>
</evidence>
<sequence>FYQNFALYRLPYVHPKQRSIDRSLDMEHISKILHVFSQASTFPCLSVISKFFHSPNWQMEALSFRSLLQLPSTLRTPSYVEKEQPKNTVAKNLHERLHSSAPKILPRRLLLQFMGFSPILSHPVFAAPVPGMKEPEVIRTLKLPSGLRIQEIVEGQGSAANEGDLVEINYTLYILFICTNSLLPLYHTSVFNFPEWNMFWCSTVDQFSGESTPVILPLDEKQIIAGLKEVLVGMRIGGKRRALIPPYVGYINENLKPIPEEFGPRRSLLSHVNEPLIFEVQLLKILAEVA</sequence>
<dbReference type="SUPFAM" id="SSF54534">
    <property type="entry name" value="FKBP-like"/>
    <property type="match status" value="1"/>
</dbReference>
<dbReference type="InterPro" id="IPR001179">
    <property type="entry name" value="PPIase_FKBP_dom"/>
</dbReference>
<reference evidence="7" key="1">
    <citation type="journal article" date="2019" name="Science">
        <title>Mutation of a bHLH transcription factor allowed almond domestication.</title>
        <authorList>
            <person name="Sanchez-Perez R."/>
            <person name="Pavan S."/>
            <person name="Mazzeo R."/>
            <person name="Moldovan C."/>
            <person name="Aiese Cigliano R."/>
            <person name="Del Cueto J."/>
            <person name="Ricciardi F."/>
            <person name="Lotti C."/>
            <person name="Ricciardi L."/>
            <person name="Dicenta F."/>
            <person name="Lopez-Marques R.L."/>
            <person name="Lindberg Moller B."/>
        </authorList>
    </citation>
    <scope>NUCLEOTIDE SEQUENCE</scope>
</reference>
<evidence type="ECO:0000256" key="5">
    <source>
        <dbReference type="PROSITE-ProRule" id="PRU00277"/>
    </source>
</evidence>
<keyword evidence="3 5" id="KW-0697">Rotamase</keyword>
<dbReference type="EC" id="5.2.1.8" evidence="2 5"/>
<dbReference type="InterPro" id="IPR046357">
    <property type="entry name" value="PPIase_dom_sf"/>
</dbReference>
<dbReference type="EMBL" id="AP019302">
    <property type="protein sequence ID" value="BBH04427.1"/>
    <property type="molecule type" value="Genomic_DNA"/>
</dbReference>
<organism evidence="7">
    <name type="scientific">Prunus dulcis</name>
    <name type="common">Almond</name>
    <name type="synonym">Amygdalus dulcis</name>
    <dbReference type="NCBI Taxonomy" id="3755"/>
    <lineage>
        <taxon>Eukaryota</taxon>
        <taxon>Viridiplantae</taxon>
        <taxon>Streptophyta</taxon>
        <taxon>Embryophyta</taxon>
        <taxon>Tracheophyta</taxon>
        <taxon>Spermatophyta</taxon>
        <taxon>Magnoliopsida</taxon>
        <taxon>eudicotyledons</taxon>
        <taxon>Gunneridae</taxon>
        <taxon>Pentapetalae</taxon>
        <taxon>rosids</taxon>
        <taxon>fabids</taxon>
        <taxon>Rosales</taxon>
        <taxon>Rosaceae</taxon>
        <taxon>Amygdaloideae</taxon>
        <taxon>Amygdaleae</taxon>
        <taxon>Prunus</taxon>
    </lineage>
</organism>
<evidence type="ECO:0000256" key="3">
    <source>
        <dbReference type="ARBA" id="ARBA00023110"/>
    </source>
</evidence>
<dbReference type="PANTHER" id="PTHR43811:SF26">
    <property type="entry name" value="PEPTIDYL-PROLYL CIS-TRANS ISOMERASE FKBP16-1, CHLOROPLASTIC"/>
    <property type="match status" value="1"/>
</dbReference>
<evidence type="ECO:0000256" key="2">
    <source>
        <dbReference type="ARBA" id="ARBA00013194"/>
    </source>
</evidence>
<dbReference type="PROSITE" id="PS50059">
    <property type="entry name" value="FKBP_PPIASE"/>
    <property type="match status" value="1"/>
</dbReference>
<dbReference type="PANTHER" id="PTHR43811">
    <property type="entry name" value="FKBP-TYPE PEPTIDYL-PROLYL CIS-TRANS ISOMERASE FKPA"/>
    <property type="match status" value="1"/>
</dbReference>
<gene>
    <name evidence="7" type="ORF">Prudu_015567</name>
</gene>
<evidence type="ECO:0000256" key="1">
    <source>
        <dbReference type="ARBA" id="ARBA00000971"/>
    </source>
</evidence>